<protein>
    <submittedName>
        <fullName evidence="2">Putative membrane-anchored protein</fullName>
    </submittedName>
</protein>
<dbReference type="SUPFAM" id="SSF158560">
    <property type="entry name" value="BH3980-like"/>
    <property type="match status" value="1"/>
</dbReference>
<feature type="transmembrane region" description="Helical" evidence="1">
    <location>
        <begin position="99"/>
        <end position="120"/>
    </location>
</feature>
<keyword evidence="1" id="KW-0472">Membrane</keyword>
<evidence type="ECO:0000256" key="1">
    <source>
        <dbReference type="SAM" id="Phobius"/>
    </source>
</evidence>
<keyword evidence="1" id="KW-1133">Transmembrane helix</keyword>
<dbReference type="EMBL" id="PVNE01000034">
    <property type="protein sequence ID" value="PRX38876.1"/>
    <property type="molecule type" value="Genomic_DNA"/>
</dbReference>
<dbReference type="Proteomes" id="UP000237797">
    <property type="component" value="Unassembled WGS sequence"/>
</dbReference>
<proteinExistence type="predicted"/>
<feature type="transmembrane region" description="Helical" evidence="1">
    <location>
        <begin position="197"/>
        <end position="217"/>
    </location>
</feature>
<reference evidence="2 3" key="1">
    <citation type="submission" date="2018-03" db="EMBL/GenBank/DDBJ databases">
        <title>Genomic Encyclopedia of Archaeal and Bacterial Type Strains, Phase II (KMG-II): from individual species to whole genera.</title>
        <authorList>
            <person name="Goeker M."/>
        </authorList>
    </citation>
    <scope>NUCLEOTIDE SEQUENCE [LARGE SCALE GENOMIC DNA]</scope>
    <source>
        <strain evidence="2 3">DSM 44946</strain>
    </source>
</reference>
<keyword evidence="3" id="KW-1185">Reference proteome</keyword>
<evidence type="ECO:0000313" key="3">
    <source>
        <dbReference type="Proteomes" id="UP000237797"/>
    </source>
</evidence>
<dbReference type="Gene3D" id="1.10.1900.10">
    <property type="entry name" value="c-terminal domain of poly(a) binding protein"/>
    <property type="match status" value="1"/>
</dbReference>
<dbReference type="PANTHER" id="PTHR41307:SF1">
    <property type="entry name" value="MEMBRANE PROTEIN"/>
    <property type="match status" value="1"/>
</dbReference>
<feature type="transmembrane region" description="Helical" evidence="1">
    <location>
        <begin position="140"/>
        <end position="158"/>
    </location>
</feature>
<dbReference type="Pfam" id="PF06570">
    <property type="entry name" value="DUF1129"/>
    <property type="match status" value="1"/>
</dbReference>
<evidence type="ECO:0000313" key="2">
    <source>
        <dbReference type="EMBL" id="PRX38876.1"/>
    </source>
</evidence>
<dbReference type="RefSeq" id="WP_170070579.1">
    <property type="nucleotide sequence ID" value="NZ_PVNE01000034.1"/>
</dbReference>
<name>A0A2T0LAL4_9BACL</name>
<dbReference type="InterPro" id="IPR009214">
    <property type="entry name" value="DUF1129"/>
</dbReference>
<accession>A0A2T0LAL4</accession>
<organism evidence="2 3">
    <name type="scientific">Planifilum fimeticola</name>
    <dbReference type="NCBI Taxonomy" id="201975"/>
    <lineage>
        <taxon>Bacteria</taxon>
        <taxon>Bacillati</taxon>
        <taxon>Bacillota</taxon>
        <taxon>Bacilli</taxon>
        <taxon>Bacillales</taxon>
        <taxon>Thermoactinomycetaceae</taxon>
        <taxon>Planifilum</taxon>
    </lineage>
</organism>
<sequence length="223" mass="24857">MNEKALRKEIDEKIQGLTEENRKVYEDMLAYLRLSYNKSERETEEILLELLNHLLEAQKAGKSAEEIFGPDPKRLAKQIVGELPALIPSKWLRMIAMGAAYFFAVGALLSGGFDLVMYLLGKGSWIQEVHVGSVVAKSVVSLMIGFGFALLTLHYMRWSCFRDVRKAEEMLITGLFAIVPTGAFMAVIYLIPPIGPVLTVPLYVSLIIGAGLFMLGYKLQKAL</sequence>
<dbReference type="AlphaFoldDB" id="A0A2T0LAL4"/>
<feature type="transmembrane region" description="Helical" evidence="1">
    <location>
        <begin position="170"/>
        <end position="191"/>
    </location>
</feature>
<gene>
    <name evidence="2" type="ORF">CLV97_13418</name>
</gene>
<comment type="caution">
    <text evidence="2">The sequence shown here is derived from an EMBL/GenBank/DDBJ whole genome shotgun (WGS) entry which is preliminary data.</text>
</comment>
<dbReference type="PANTHER" id="PTHR41307">
    <property type="entry name" value="MEMBRANE PROTEIN-RELATED"/>
    <property type="match status" value="1"/>
</dbReference>
<keyword evidence="1" id="KW-0812">Transmembrane</keyword>